<sequence>MTNNTPKIKGTHIRCKGKVEKNYEQVPHSIFRYLELGLISGNDLAVYIMLLKNDNNQKLYAYPTVNQLSIWTGINSRTVKAATKRLELVGLIRKEKAPGYANKNRYYVNLPHEKEVLEKLVPELKAKLDLKISKLEIEAEQDKQRLEVISTYGRDYKSY</sequence>
<dbReference type="InterPro" id="IPR036390">
    <property type="entry name" value="WH_DNA-bd_sf"/>
</dbReference>
<dbReference type="AlphaFoldDB" id="A0AAW7IML6"/>
<name>A0AAW7IML6_9BACI</name>
<evidence type="ECO:0000313" key="2">
    <source>
        <dbReference type="Proteomes" id="UP001234602"/>
    </source>
</evidence>
<dbReference type="Proteomes" id="UP001234602">
    <property type="component" value="Unassembled WGS sequence"/>
</dbReference>
<dbReference type="Gene3D" id="1.10.10.10">
    <property type="entry name" value="Winged helix-like DNA-binding domain superfamily/Winged helix DNA-binding domain"/>
    <property type="match status" value="1"/>
</dbReference>
<dbReference type="EMBL" id="JAUCEY010000008">
    <property type="protein sequence ID" value="MDM5455227.1"/>
    <property type="molecule type" value="Genomic_DNA"/>
</dbReference>
<reference evidence="1" key="1">
    <citation type="submission" date="2023-06" db="EMBL/GenBank/DDBJ databases">
        <title>Comparative genomics of Bacillaceae isolates and their secondary metabolite potential.</title>
        <authorList>
            <person name="Song L."/>
            <person name="Nielsen L.J."/>
            <person name="Mohite O."/>
            <person name="Xu X."/>
            <person name="Weber T."/>
            <person name="Kovacs A.T."/>
        </authorList>
    </citation>
    <scope>NUCLEOTIDE SEQUENCE</scope>
    <source>
        <strain evidence="1">D8_B_37</strain>
    </source>
</reference>
<organism evidence="1 2">
    <name type="scientific">Peribacillus simplex</name>
    <dbReference type="NCBI Taxonomy" id="1478"/>
    <lineage>
        <taxon>Bacteria</taxon>
        <taxon>Bacillati</taxon>
        <taxon>Bacillota</taxon>
        <taxon>Bacilli</taxon>
        <taxon>Bacillales</taxon>
        <taxon>Bacillaceae</taxon>
        <taxon>Peribacillus</taxon>
    </lineage>
</organism>
<dbReference type="SUPFAM" id="SSF46785">
    <property type="entry name" value="Winged helix' DNA-binding domain"/>
    <property type="match status" value="1"/>
</dbReference>
<dbReference type="RefSeq" id="WP_289320992.1">
    <property type="nucleotide sequence ID" value="NZ_JAUCEY010000008.1"/>
</dbReference>
<protein>
    <submittedName>
        <fullName evidence="1">Transcriptional regulator</fullName>
    </submittedName>
</protein>
<evidence type="ECO:0000313" key="1">
    <source>
        <dbReference type="EMBL" id="MDM5455227.1"/>
    </source>
</evidence>
<proteinExistence type="predicted"/>
<dbReference type="InterPro" id="IPR036388">
    <property type="entry name" value="WH-like_DNA-bd_sf"/>
</dbReference>
<gene>
    <name evidence="1" type="ORF">QUF89_24265</name>
</gene>
<accession>A0AAW7IML6</accession>
<comment type="caution">
    <text evidence="1">The sequence shown here is derived from an EMBL/GenBank/DDBJ whole genome shotgun (WGS) entry which is preliminary data.</text>
</comment>